<dbReference type="OrthoDB" id="9787476at2"/>
<dbReference type="InterPro" id="IPR014937">
    <property type="entry name" value="DUF1810"/>
</dbReference>
<dbReference type="PATRIC" id="fig|1203606.4.peg.1677"/>
<dbReference type="EMBL" id="AQOB01000004">
    <property type="protein sequence ID" value="EOQ38679.1"/>
    <property type="molecule type" value="Genomic_DNA"/>
</dbReference>
<accession>R8W1T2</accession>
<dbReference type="AlphaFoldDB" id="R8W1T2"/>
<reference evidence="1 2" key="1">
    <citation type="submission" date="2013-01" db="EMBL/GenBank/DDBJ databases">
        <title>The Genome Sequence of Butyricicoccus pullicaecorum 1.2.</title>
        <authorList>
            <consortium name="The Broad Institute Genome Sequencing Platform"/>
            <person name="Earl A."/>
            <person name="Ward D."/>
            <person name="Feldgarden M."/>
            <person name="Gevers D."/>
            <person name="Van Immerseel F."/>
            <person name="Eeckhaut V."/>
            <person name="Walker B."/>
            <person name="Young S.K."/>
            <person name="Zeng Q."/>
            <person name="Gargeya S."/>
            <person name="Fitzgerald M."/>
            <person name="Haas B."/>
            <person name="Abouelleil A."/>
            <person name="Alvarado L."/>
            <person name="Arachchi H.M."/>
            <person name="Berlin A.M."/>
            <person name="Chapman S.B."/>
            <person name="Dewar J."/>
            <person name="Goldberg J."/>
            <person name="Griggs A."/>
            <person name="Gujja S."/>
            <person name="Hansen M."/>
            <person name="Howarth C."/>
            <person name="Imamovic A."/>
            <person name="Larimer J."/>
            <person name="McCowan C."/>
            <person name="Murphy C."/>
            <person name="Neiman D."/>
            <person name="Pearson M."/>
            <person name="Priest M."/>
            <person name="Roberts A."/>
            <person name="Saif S."/>
            <person name="Shea T."/>
            <person name="Sisk P."/>
            <person name="Sykes S."/>
            <person name="Wortman J."/>
            <person name="Nusbaum C."/>
            <person name="Birren B."/>
        </authorList>
    </citation>
    <scope>NUCLEOTIDE SEQUENCE [LARGE SCALE GENOMIC DNA]</scope>
    <source>
        <strain evidence="1 2">1.2</strain>
    </source>
</reference>
<comment type="caution">
    <text evidence="1">The sequence shown here is derived from an EMBL/GenBank/DDBJ whole genome shotgun (WGS) entry which is preliminary data.</text>
</comment>
<dbReference type="eggNOG" id="COG5579">
    <property type="taxonomic scope" value="Bacteria"/>
</dbReference>
<proteinExistence type="predicted"/>
<dbReference type="Proteomes" id="UP000013981">
    <property type="component" value="Unassembled WGS sequence"/>
</dbReference>
<dbReference type="Pfam" id="PF08837">
    <property type="entry name" value="DUF1810"/>
    <property type="match status" value="1"/>
</dbReference>
<sequence>MDYYLERFLKAQEHSYNAALQEIKSGCKQTHWMWYIFPQLKELGRSSTAQYYGIKDLEEAKQYLAHPVLGARLKEISEALLTLNTDNPYSVMGSIDALKLCSSMTLFAEIEGYDSVFGKVIFKFYSGKRDIKTIEILYSNHN</sequence>
<evidence type="ECO:0008006" key="3">
    <source>
        <dbReference type="Google" id="ProtNLM"/>
    </source>
</evidence>
<dbReference type="InterPro" id="IPR036287">
    <property type="entry name" value="Rv1873-like_sf"/>
</dbReference>
<keyword evidence="2" id="KW-1185">Reference proteome</keyword>
<gene>
    <name evidence="1" type="ORF">HMPREF1526_01720</name>
</gene>
<dbReference type="PIRSF" id="PIRSF008546">
    <property type="entry name" value="UCP008546"/>
    <property type="match status" value="1"/>
</dbReference>
<evidence type="ECO:0000313" key="2">
    <source>
        <dbReference type="Proteomes" id="UP000013981"/>
    </source>
</evidence>
<name>R8W1T2_9FIRM</name>
<organism evidence="1 2">
    <name type="scientific">Butyricicoccus pullicaecorum 1.2</name>
    <dbReference type="NCBI Taxonomy" id="1203606"/>
    <lineage>
        <taxon>Bacteria</taxon>
        <taxon>Bacillati</taxon>
        <taxon>Bacillota</taxon>
        <taxon>Clostridia</taxon>
        <taxon>Eubacteriales</taxon>
        <taxon>Butyricicoccaceae</taxon>
        <taxon>Butyricicoccus</taxon>
    </lineage>
</organism>
<protein>
    <recommendedName>
        <fullName evidence="3">Calpastatin</fullName>
    </recommendedName>
</protein>
<evidence type="ECO:0000313" key="1">
    <source>
        <dbReference type="EMBL" id="EOQ38679.1"/>
    </source>
</evidence>
<dbReference type="RefSeq" id="WP_016147878.1">
    <property type="nucleotide sequence ID" value="NZ_KB976103.1"/>
</dbReference>
<dbReference type="SUPFAM" id="SSF140736">
    <property type="entry name" value="Rv1873-like"/>
    <property type="match status" value="1"/>
</dbReference>
<dbReference type="Gene3D" id="1.25.40.380">
    <property type="entry name" value="Protein of unknown function DUF1810"/>
    <property type="match status" value="1"/>
</dbReference>
<dbReference type="HOGENOM" id="CLU_124534_0_0_9"/>